<keyword evidence="2" id="KW-1185">Reference proteome</keyword>
<gene>
    <name evidence="1" type="ORF">K7472_31225</name>
</gene>
<dbReference type="EMBL" id="JAINVZ010000039">
    <property type="protein sequence ID" value="MBY8889281.1"/>
    <property type="molecule type" value="Genomic_DNA"/>
</dbReference>
<dbReference type="RefSeq" id="WP_222982456.1">
    <property type="nucleotide sequence ID" value="NZ_JAINVZ010000039.1"/>
</dbReference>
<evidence type="ECO:0000313" key="2">
    <source>
        <dbReference type="Proteomes" id="UP001198565"/>
    </source>
</evidence>
<evidence type="ECO:0000313" key="1">
    <source>
        <dbReference type="EMBL" id="MBY8889281.1"/>
    </source>
</evidence>
<accession>A0ABS7R1E1</accession>
<reference evidence="1 2" key="1">
    <citation type="submission" date="2021-08" db="EMBL/GenBank/DDBJ databases">
        <title>Streptomyces sp. PTM05 isolated from lichen.</title>
        <authorList>
            <person name="Somphong A."/>
            <person name="Phongsopitanun W."/>
            <person name="Tanasupawat S."/>
        </authorList>
    </citation>
    <scope>NUCLEOTIDE SEQUENCE [LARGE SCALE GENOMIC DNA]</scope>
    <source>
        <strain evidence="1 2">Ptm05</strain>
    </source>
</reference>
<organism evidence="1 2">
    <name type="scientific">Streptantibioticus parmotrematis</name>
    <dbReference type="NCBI Taxonomy" id="2873249"/>
    <lineage>
        <taxon>Bacteria</taxon>
        <taxon>Bacillati</taxon>
        <taxon>Actinomycetota</taxon>
        <taxon>Actinomycetes</taxon>
        <taxon>Kitasatosporales</taxon>
        <taxon>Streptomycetaceae</taxon>
        <taxon>Streptantibioticus</taxon>
    </lineage>
</organism>
<dbReference type="Proteomes" id="UP001198565">
    <property type="component" value="Unassembled WGS sequence"/>
</dbReference>
<name>A0ABS7R1E1_9ACTN</name>
<sequence>MSTHAPKPTRMRLNGREIVLLAQEEYERLDASRRQVGAQHTRLRKARQQLDTLEELVAQARALLATRAPHTCSGSLRESDATRPECPACRFLTRSRDEGQPR</sequence>
<proteinExistence type="predicted"/>
<comment type="caution">
    <text evidence="1">The sequence shown here is derived from an EMBL/GenBank/DDBJ whole genome shotgun (WGS) entry which is preliminary data.</text>
</comment>
<protein>
    <recommendedName>
        <fullName evidence="3">Antitoxin</fullName>
    </recommendedName>
</protein>
<evidence type="ECO:0008006" key="3">
    <source>
        <dbReference type="Google" id="ProtNLM"/>
    </source>
</evidence>